<keyword evidence="2" id="KW-1185">Reference proteome</keyword>
<name>A0A7K1SWT6_9SPHI</name>
<comment type="caution">
    <text evidence="1">The sequence shown here is derived from an EMBL/GenBank/DDBJ whole genome shotgun (WGS) entry which is preliminary data.</text>
</comment>
<proteinExistence type="predicted"/>
<dbReference type="RefSeq" id="WP_157565924.1">
    <property type="nucleotide sequence ID" value="NZ_WPIK01000006.1"/>
</dbReference>
<gene>
    <name evidence="1" type="ORF">GO621_08265</name>
</gene>
<dbReference type="AlphaFoldDB" id="A0A7K1SWT6"/>
<organism evidence="1 2">
    <name type="scientific">Mucilaginibacter arboris</name>
    <dbReference type="NCBI Taxonomy" id="2682090"/>
    <lineage>
        <taxon>Bacteria</taxon>
        <taxon>Pseudomonadati</taxon>
        <taxon>Bacteroidota</taxon>
        <taxon>Sphingobacteriia</taxon>
        <taxon>Sphingobacteriales</taxon>
        <taxon>Sphingobacteriaceae</taxon>
        <taxon>Mucilaginibacter</taxon>
    </lineage>
</organism>
<reference evidence="1 2" key="1">
    <citation type="submission" date="2019-12" db="EMBL/GenBank/DDBJ databases">
        <title>Mucilaginibacter sp. HMF7410 genome sequencing and assembly.</title>
        <authorList>
            <person name="Kang H."/>
            <person name="Cha I."/>
            <person name="Kim H."/>
            <person name="Joh K."/>
        </authorList>
    </citation>
    <scope>NUCLEOTIDE SEQUENCE [LARGE SCALE GENOMIC DNA]</scope>
    <source>
        <strain evidence="1 2">HMF7410</strain>
    </source>
</reference>
<evidence type="ECO:0000313" key="2">
    <source>
        <dbReference type="Proteomes" id="UP000462014"/>
    </source>
</evidence>
<dbReference type="EMBL" id="WPIK01000006">
    <property type="protein sequence ID" value="MVN21530.1"/>
    <property type="molecule type" value="Genomic_DNA"/>
</dbReference>
<sequence length="332" mass="37447">MNQQEILKKIGGIIAELKEQYSYLEASADSFNVLELELFMANAHFLTDHIEILKKIQGQAKPVALPPAPLVLPVEKVYGQRPEIPDYFSEEEHLVSAEDTVPFKIKDAVPAEKTEAELQEIPMAATIKHETFVLPETMPQQQAEELPVAAEDAYFTRQKFTTPEIPVVEDVVISEPEVKPAAAQPQVEVPALPQLQPEKFMIEPGPVKPEPQPETIKPEPVKPESEQVLTLNQRIAAQKGLDQTQVAETQMATKPGQDLPSLITLNDKLLFVRELFNGYNLAYSEAINILNRYTNFEQAENFLKINYAAKNNWKDKPATTEKFYGLLRKRFS</sequence>
<dbReference type="Proteomes" id="UP000462014">
    <property type="component" value="Unassembled WGS sequence"/>
</dbReference>
<accession>A0A7K1SWT6</accession>
<evidence type="ECO:0000313" key="1">
    <source>
        <dbReference type="EMBL" id="MVN21530.1"/>
    </source>
</evidence>
<protein>
    <submittedName>
        <fullName evidence="1">Uncharacterized protein</fullName>
    </submittedName>
</protein>